<dbReference type="GO" id="GO:0005829">
    <property type="term" value="C:cytosol"/>
    <property type="evidence" value="ECO:0007669"/>
    <property type="project" value="TreeGrafter"/>
</dbReference>
<dbReference type="GO" id="GO:0003730">
    <property type="term" value="F:mRNA 3'-UTR binding"/>
    <property type="evidence" value="ECO:0007669"/>
    <property type="project" value="TreeGrafter"/>
</dbReference>
<dbReference type="EC" id="1.3.1.103" evidence="3"/>
<dbReference type="GO" id="GO:0003960">
    <property type="term" value="F:quinone reductase (NADPH) activity"/>
    <property type="evidence" value="ECO:0007669"/>
    <property type="project" value="TreeGrafter"/>
</dbReference>
<dbReference type="CDD" id="cd08253">
    <property type="entry name" value="zeta_crystallin"/>
    <property type="match status" value="1"/>
</dbReference>
<dbReference type="InterPro" id="IPR051603">
    <property type="entry name" value="Zinc-ADH_QOR/CCCR"/>
</dbReference>
<protein>
    <submittedName>
        <fullName evidence="3">2-haloacrylate reductase</fullName>
        <ecNumber evidence="3">1.3.1.103</ecNumber>
    </submittedName>
</protein>
<organism evidence="3 4">
    <name type="scientific">Candidatus Moanibacter tarae</name>
    <dbReference type="NCBI Taxonomy" id="2200854"/>
    <lineage>
        <taxon>Bacteria</taxon>
        <taxon>Pseudomonadati</taxon>
        <taxon>Verrucomicrobiota</taxon>
        <taxon>Opitutia</taxon>
        <taxon>Puniceicoccales</taxon>
        <taxon>Puniceicoccales incertae sedis</taxon>
        <taxon>Candidatus Moanibacter</taxon>
    </lineage>
</organism>
<dbReference type="AlphaFoldDB" id="A0A2Z4AGT0"/>
<feature type="domain" description="Enoyl reductase (ER)" evidence="2">
    <location>
        <begin position="10"/>
        <end position="318"/>
    </location>
</feature>
<dbReference type="Pfam" id="PF00107">
    <property type="entry name" value="ADH_zinc_N"/>
    <property type="match status" value="1"/>
</dbReference>
<reference evidence="3 4" key="1">
    <citation type="submission" date="2018-06" db="EMBL/GenBank/DDBJ databases">
        <title>Draft Genome Sequence of a Novel Marine Bacterium Related to the Verrucomicrobia.</title>
        <authorList>
            <person name="Vosseberg J."/>
            <person name="Martijn J."/>
            <person name="Ettema T.J.G."/>
        </authorList>
    </citation>
    <scope>NUCLEOTIDE SEQUENCE [LARGE SCALE GENOMIC DNA]</scope>
    <source>
        <strain evidence="3">TARA_B100001123</strain>
    </source>
</reference>
<dbReference type="PANTHER" id="PTHR44154">
    <property type="entry name" value="QUINONE OXIDOREDUCTASE"/>
    <property type="match status" value="1"/>
</dbReference>
<dbReference type="PANTHER" id="PTHR44154:SF1">
    <property type="entry name" value="QUINONE OXIDOREDUCTASE"/>
    <property type="match status" value="1"/>
</dbReference>
<dbReference type="Pfam" id="PF08240">
    <property type="entry name" value="ADH_N"/>
    <property type="match status" value="1"/>
</dbReference>
<dbReference type="Gene3D" id="3.90.180.10">
    <property type="entry name" value="Medium-chain alcohol dehydrogenases, catalytic domain"/>
    <property type="match status" value="1"/>
</dbReference>
<gene>
    <name evidence="3" type="ORF">DF168_00315</name>
</gene>
<dbReference type="InterPro" id="IPR020843">
    <property type="entry name" value="ER"/>
</dbReference>
<dbReference type="SUPFAM" id="SSF51735">
    <property type="entry name" value="NAD(P)-binding Rossmann-fold domains"/>
    <property type="match status" value="1"/>
</dbReference>
<evidence type="ECO:0000313" key="4">
    <source>
        <dbReference type="Proteomes" id="UP000247465"/>
    </source>
</evidence>
<dbReference type="Gene3D" id="3.40.50.720">
    <property type="entry name" value="NAD(P)-binding Rossmann-like Domain"/>
    <property type="match status" value="1"/>
</dbReference>
<dbReference type="SUPFAM" id="SSF50129">
    <property type="entry name" value="GroES-like"/>
    <property type="match status" value="1"/>
</dbReference>
<dbReference type="InterPro" id="IPR036291">
    <property type="entry name" value="NAD(P)-bd_dom_sf"/>
</dbReference>
<keyword evidence="1" id="KW-0521">NADP</keyword>
<dbReference type="FunFam" id="3.40.50.720:FF:000244">
    <property type="entry name" value="quinone oxidoreductase"/>
    <property type="match status" value="1"/>
</dbReference>
<dbReference type="InterPro" id="IPR013149">
    <property type="entry name" value="ADH-like_C"/>
</dbReference>
<dbReference type="InterPro" id="IPR011032">
    <property type="entry name" value="GroES-like_sf"/>
</dbReference>
<sequence>MKAIIVEEFGEANVLKLRETQNLNPGEGEVLIRTEATGVNPVETYIRSGTHALKPDLPYTPGSDASGTVDAVGTGVNDLSVGERVYTAGTISGAYAEQILCQRSQVHALPESVSFNQGSAINIPYGTAFRGLHQRGEAKPGETLLIHGASGSVGSAAAQMGVAHGMKVIGTVGTERGAEMVRSQGVEHVFNHNSEGYLEQIREVTCGSGVDLILEMLANVNLANDLSIIANKGRIVVIGCRGTIEINPREAMMKEADIRGLVLFGASPEEIASIHSEIGSGLRNGTLSPIVGKEMSLSEAAAAHGAVLEAGAYGKIVLVP</sequence>
<evidence type="ECO:0000313" key="3">
    <source>
        <dbReference type="EMBL" id="AWT59137.1"/>
    </source>
</evidence>
<evidence type="ECO:0000259" key="2">
    <source>
        <dbReference type="SMART" id="SM00829"/>
    </source>
</evidence>
<dbReference type="SMART" id="SM00829">
    <property type="entry name" value="PKS_ER"/>
    <property type="match status" value="1"/>
</dbReference>
<keyword evidence="3" id="KW-0560">Oxidoreductase</keyword>
<proteinExistence type="predicted"/>
<accession>A0A2Z4AGT0</accession>
<dbReference type="InterPro" id="IPR013154">
    <property type="entry name" value="ADH-like_N"/>
</dbReference>
<dbReference type="GO" id="GO:0102523">
    <property type="term" value="F:2-chloroacrylate reductase activity"/>
    <property type="evidence" value="ECO:0007669"/>
    <property type="project" value="UniProtKB-EC"/>
</dbReference>
<dbReference type="EMBL" id="CP029803">
    <property type="protein sequence ID" value="AWT59137.1"/>
    <property type="molecule type" value="Genomic_DNA"/>
</dbReference>
<dbReference type="GO" id="GO:0070402">
    <property type="term" value="F:NADPH binding"/>
    <property type="evidence" value="ECO:0007669"/>
    <property type="project" value="TreeGrafter"/>
</dbReference>
<dbReference type="Proteomes" id="UP000247465">
    <property type="component" value="Chromosome"/>
</dbReference>
<name>A0A2Z4AGT0_9BACT</name>
<dbReference type="KEGG" id="mtar:DF168_00315"/>
<evidence type="ECO:0000256" key="1">
    <source>
        <dbReference type="ARBA" id="ARBA00022857"/>
    </source>
</evidence>